<keyword evidence="2" id="KW-0449">Lipoprotein</keyword>
<dbReference type="Proteomes" id="UP000044071">
    <property type="component" value="Unassembled WGS sequence"/>
</dbReference>
<dbReference type="PANTHER" id="PTHR30203:SF33">
    <property type="entry name" value="BLR4455 PROTEIN"/>
    <property type="match status" value="1"/>
</dbReference>
<accession>A0A078KWH2</accession>
<dbReference type="AlphaFoldDB" id="A0A078KWH2"/>
<dbReference type="GO" id="GO:0015562">
    <property type="term" value="F:efflux transmembrane transporter activity"/>
    <property type="evidence" value="ECO:0007669"/>
    <property type="project" value="InterPro"/>
</dbReference>
<dbReference type="SUPFAM" id="SSF56954">
    <property type="entry name" value="Outer membrane efflux proteins (OEP)"/>
    <property type="match status" value="1"/>
</dbReference>
<comment type="similarity">
    <text evidence="1 2">Belongs to the outer membrane factor (OMF) (TC 1.B.17) family.</text>
</comment>
<keyword evidence="2" id="KW-0812">Transmembrane</keyword>
<organism evidence="3 4">
    <name type="scientific">Legionella massiliensis</name>
    <dbReference type="NCBI Taxonomy" id="1034943"/>
    <lineage>
        <taxon>Bacteria</taxon>
        <taxon>Pseudomonadati</taxon>
        <taxon>Pseudomonadota</taxon>
        <taxon>Gammaproteobacteria</taxon>
        <taxon>Legionellales</taxon>
        <taxon>Legionellaceae</taxon>
        <taxon>Legionella</taxon>
    </lineage>
</organism>
<protein>
    <submittedName>
        <fullName evidence="3">Outer membrane protein OprM</fullName>
    </submittedName>
</protein>
<dbReference type="PANTHER" id="PTHR30203">
    <property type="entry name" value="OUTER MEMBRANE CATION EFFLUX PROTEIN"/>
    <property type="match status" value="1"/>
</dbReference>
<keyword evidence="4" id="KW-1185">Reference proteome</keyword>
<dbReference type="RefSeq" id="WP_043872653.1">
    <property type="nucleotide sequence ID" value="NZ_CCVW01000001.1"/>
</dbReference>
<dbReference type="InterPro" id="IPR003423">
    <property type="entry name" value="OMP_efflux"/>
</dbReference>
<name>A0A078KWH2_9GAMM</name>
<keyword evidence="2" id="KW-0564">Palmitate</keyword>
<evidence type="ECO:0000256" key="1">
    <source>
        <dbReference type="ARBA" id="ARBA00007613"/>
    </source>
</evidence>
<evidence type="ECO:0000313" key="3">
    <source>
        <dbReference type="EMBL" id="CDZ76038.1"/>
    </source>
</evidence>
<comment type="subcellular location">
    <subcellularLocation>
        <location evidence="2">Cell outer membrane</location>
        <topology evidence="2">Lipid-anchor</topology>
    </subcellularLocation>
</comment>
<dbReference type="PROSITE" id="PS51257">
    <property type="entry name" value="PROKAR_LIPOPROTEIN"/>
    <property type="match status" value="1"/>
</dbReference>
<dbReference type="Gene3D" id="2.20.200.10">
    <property type="entry name" value="Outer membrane efflux proteins (OEP)"/>
    <property type="match status" value="1"/>
</dbReference>
<reference evidence="3 4" key="1">
    <citation type="submission" date="2014-06" db="EMBL/GenBank/DDBJ databases">
        <authorList>
            <person name="Urmite Genomes Urmite Genomes"/>
        </authorList>
    </citation>
    <scope>NUCLEOTIDE SEQUENCE [LARGE SCALE GENOMIC DNA]</scope>
</reference>
<dbReference type="GO" id="GO:0009279">
    <property type="term" value="C:cell outer membrane"/>
    <property type="evidence" value="ECO:0007669"/>
    <property type="project" value="UniProtKB-SubCell"/>
</dbReference>
<dbReference type="Pfam" id="PF02321">
    <property type="entry name" value="OEP"/>
    <property type="match status" value="2"/>
</dbReference>
<gene>
    <name evidence="3" type="primary">oprM_2</name>
    <name evidence="3" type="ORF">BN59_00302</name>
</gene>
<sequence length="501" mass="54427">MMCGKQKVLLIISLFLTSCSVGPDYHRPGVTLSTKFKEAKGSAFKPEPKDGWKLAKPQDEVNRGEWWKIFHDPELNALEEQLNLYNQNIANAVANYYQTQYIVDEARANYFPTVASAFNIFRQRQAGGATSFFSSSNGTTSSQTAVTGAVIPRARTNTTYSAFLTASWEPDIWGLVRRTVEADVAAAQANQALLAVTALSMQGSLAQFYFELRALDRDQQLLNDTVVGYKKALALTKNRYHSGVASRADIVQAQSQLETAQAQAINNGILRSQYEHAIAVLIGRPPANFAMHFLPLRARPPVIPVTIPSVWLERRPDVAQAERLMQQANAQIGVAVAAFYPSLSLSATASASGRNFYRLIHTPALGWSSGLQLAETIFDAGLRNATVGAAKAAYMAQIAAYRQTVLTAFQDVEDNLVSLRLLKEQSVVQDAAAASAQEALKLVINQYKAGTVPYSSVITAQIAAYNAQKAAYDVIGLEMTSAVGLVKALGGGWNVRDLSPV</sequence>
<evidence type="ECO:0000313" key="4">
    <source>
        <dbReference type="Proteomes" id="UP000044071"/>
    </source>
</evidence>
<proteinExistence type="inferred from homology"/>
<dbReference type="NCBIfam" id="TIGR01845">
    <property type="entry name" value="outer_NodT"/>
    <property type="match status" value="1"/>
</dbReference>
<dbReference type="STRING" id="1034943.BN59_00302"/>
<keyword evidence="2" id="KW-0472">Membrane</keyword>
<dbReference type="eggNOG" id="COG1538">
    <property type="taxonomic scope" value="Bacteria"/>
</dbReference>
<dbReference type="OrthoDB" id="9770517at2"/>
<dbReference type="Gene3D" id="1.20.1600.10">
    <property type="entry name" value="Outer membrane efflux proteins (OEP)"/>
    <property type="match status" value="1"/>
</dbReference>
<keyword evidence="2" id="KW-1134">Transmembrane beta strand</keyword>
<dbReference type="InterPro" id="IPR010131">
    <property type="entry name" value="MdtP/NodT-like"/>
</dbReference>
<evidence type="ECO:0000256" key="2">
    <source>
        <dbReference type="RuleBase" id="RU362097"/>
    </source>
</evidence>
<dbReference type="EMBL" id="CCSB01000001">
    <property type="protein sequence ID" value="CDZ76038.1"/>
    <property type="molecule type" value="Genomic_DNA"/>
</dbReference>